<dbReference type="EMBL" id="CP003876">
    <property type="protein sequence ID" value="AFU03804.1"/>
    <property type="molecule type" value="Genomic_DNA"/>
</dbReference>
<evidence type="ECO:0000256" key="1">
    <source>
        <dbReference type="SAM" id="MobiDB-lite"/>
    </source>
</evidence>
<reference evidence="2 3" key="1">
    <citation type="journal article" date="2012" name="J. Bacteriol.">
        <title>Complete genome sequence of Nocardia brasiliensis HUJEG-1.</title>
        <authorList>
            <person name="Vera-Cabrera L."/>
            <person name="Ortiz-Lopez R."/>
            <person name="Elizondo-Gonzalez R."/>
            <person name="Perez-Maya A.A."/>
            <person name="Ocampo-Candiani J."/>
        </authorList>
    </citation>
    <scope>NUCLEOTIDE SEQUENCE [LARGE SCALE GENOMIC DNA]</scope>
    <source>
        <strain evidence="3">ATCC 700358</strain>
    </source>
</reference>
<name>K0F2Z2_NOCB7</name>
<feature type="region of interest" description="Disordered" evidence="1">
    <location>
        <begin position="23"/>
        <end position="48"/>
    </location>
</feature>
<dbReference type="eggNOG" id="COG1309">
    <property type="taxonomic scope" value="Bacteria"/>
</dbReference>
<dbReference type="HOGENOM" id="CLU_1784874_0_0_11"/>
<keyword evidence="3" id="KW-1185">Reference proteome</keyword>
<dbReference type="KEGG" id="nbr:O3I_029275"/>
<dbReference type="Proteomes" id="UP000006304">
    <property type="component" value="Chromosome"/>
</dbReference>
<sequence length="145" mass="15677">MAPFADPDSGCSRIPAAGIGIRVRARGTPSSTTPPSPRHRTRSTGSANAATVRIRLDLDVEWDLLDTIDRHGKLRGGQPRGLARHPDAGVRELDTAAELIRFTVETNTPELVADRRAIAIERPENEFGGRGDPGIHGEISRRGSR</sequence>
<dbReference type="STRING" id="1133849.O3I_029275"/>
<dbReference type="RefSeq" id="WP_014986659.1">
    <property type="nucleotide sequence ID" value="NC_018681.1"/>
</dbReference>
<dbReference type="AlphaFoldDB" id="K0F2Z2"/>
<evidence type="ECO:0000313" key="2">
    <source>
        <dbReference type="EMBL" id="AFU03804.1"/>
    </source>
</evidence>
<feature type="region of interest" description="Disordered" evidence="1">
    <location>
        <begin position="123"/>
        <end position="145"/>
    </location>
</feature>
<organism evidence="2 3">
    <name type="scientific">Nocardia brasiliensis (strain ATCC 700358 / HUJEG-1)</name>
    <dbReference type="NCBI Taxonomy" id="1133849"/>
    <lineage>
        <taxon>Bacteria</taxon>
        <taxon>Bacillati</taxon>
        <taxon>Actinomycetota</taxon>
        <taxon>Actinomycetes</taxon>
        <taxon>Mycobacteriales</taxon>
        <taxon>Nocardiaceae</taxon>
        <taxon>Nocardia</taxon>
    </lineage>
</organism>
<evidence type="ECO:0000313" key="3">
    <source>
        <dbReference type="Proteomes" id="UP000006304"/>
    </source>
</evidence>
<protein>
    <submittedName>
        <fullName evidence="2">TetR family transcriptional regulator</fullName>
    </submittedName>
</protein>
<gene>
    <name evidence="2" type="ORF">O3I_029275</name>
</gene>
<accession>K0F2Z2</accession>
<proteinExistence type="predicted"/>